<feature type="region of interest" description="Disordered" evidence="1">
    <location>
        <begin position="377"/>
        <end position="412"/>
    </location>
</feature>
<dbReference type="Proteomes" id="UP001140513">
    <property type="component" value="Unassembled WGS sequence"/>
</dbReference>
<keyword evidence="2" id="KW-1133">Transmembrane helix</keyword>
<feature type="transmembrane region" description="Helical" evidence="2">
    <location>
        <begin position="484"/>
        <end position="504"/>
    </location>
</feature>
<reference evidence="3" key="1">
    <citation type="submission" date="2022-10" db="EMBL/GenBank/DDBJ databases">
        <title>Tapping the CABI collections for fungal endophytes: first genome assemblies for Collariella, Neodidymelliopsis, Ascochyta clinopodiicola, Didymella pomorum, Didymosphaeria variabile, Neocosmospora piperis and Neocucurbitaria cava.</title>
        <authorList>
            <person name="Hill R."/>
        </authorList>
    </citation>
    <scope>NUCLEOTIDE SEQUENCE</scope>
    <source>
        <strain evidence="3">IMI 356815</strain>
    </source>
</reference>
<sequence>MNESGLTKFLTPLGQGSSWAAKCVRRLLEADNLTEIAQGFVTQNGYKPVKLAKGVWDAWGIDVETCQTYCGRQNFPMVFNFPIFTSGVTNYLLPWLGLTAQLPYETGSVSGNFESFCLAVGSPMLTTFSLMSTTLNAHSTSKVFKAKFYGKTKHKMTEAVNAAEYFLCGSQQSPVRIQEDQFHQMFNEEPAKLRDRWVIAQQRLHNTRRQYTFSLVAQTSFAVIAWILTIIGSYVTSLGQPSEALLLSSGTLWTWLIPVVLGWMAAGVQSRENSVRDAIQGEVNSGETTPMKALEARSGFLNHPDQVFEALLGDVQGDEKLQGPAFNYARILTYPKLRNRVVSAFEDKIPSLSQPPLEGIPLDPIDPATEAQHLQVDKEIHKQDSARSSALDSTTAASQASSTGYQNPRHTNTNQLETAPAIIPPSAHAPYMTWHEVSSSSDWIKNFLISNFVAVILQWGVTGSAVVIAYLTEVKGLGCRSGSYLLYGIFATSAHILLLASVFLSHHAMLMYQTQFQTQTDPQPATAPTPSRSAQHELFCILAVLTRYLGKSIVVINALWIILSSIFELIGFYESCWCTGSVLGLGKKAWVVLFVSGDTMREDAEPSWIGGLAMSLLTMGLTYLLTKSYSWGRKN</sequence>
<feature type="transmembrane region" description="Helical" evidence="2">
    <location>
        <begin position="244"/>
        <end position="266"/>
    </location>
</feature>
<feature type="transmembrane region" description="Helical" evidence="2">
    <location>
        <begin position="608"/>
        <end position="626"/>
    </location>
</feature>
<keyword evidence="2" id="KW-0472">Membrane</keyword>
<dbReference type="AlphaFoldDB" id="A0A9W8XKV7"/>
<keyword evidence="2" id="KW-0812">Transmembrane</keyword>
<evidence type="ECO:0000313" key="3">
    <source>
        <dbReference type="EMBL" id="KAJ4353441.1"/>
    </source>
</evidence>
<evidence type="ECO:0000313" key="4">
    <source>
        <dbReference type="Proteomes" id="UP001140513"/>
    </source>
</evidence>
<evidence type="ECO:0000256" key="1">
    <source>
        <dbReference type="SAM" id="MobiDB-lite"/>
    </source>
</evidence>
<protein>
    <submittedName>
        <fullName evidence="3">Uncharacterized protein</fullName>
    </submittedName>
</protein>
<feature type="compositionally biased region" description="Low complexity" evidence="1">
    <location>
        <begin position="386"/>
        <end position="403"/>
    </location>
</feature>
<dbReference type="RefSeq" id="XP_056071215.1">
    <property type="nucleotide sequence ID" value="XM_056213948.1"/>
</dbReference>
<dbReference type="OrthoDB" id="5392263at2759"/>
<name>A0A9W8XKV7_9PLEO</name>
<gene>
    <name evidence="3" type="ORF">N0V89_005170</name>
</gene>
<evidence type="ECO:0000256" key="2">
    <source>
        <dbReference type="SAM" id="Phobius"/>
    </source>
</evidence>
<keyword evidence="4" id="KW-1185">Reference proteome</keyword>
<feature type="transmembrane region" description="Helical" evidence="2">
    <location>
        <begin position="211"/>
        <end position="232"/>
    </location>
</feature>
<comment type="caution">
    <text evidence="3">The sequence shown here is derived from an EMBL/GenBank/DDBJ whole genome shotgun (WGS) entry which is preliminary data.</text>
</comment>
<proteinExistence type="predicted"/>
<accession>A0A9W8XKV7</accession>
<organism evidence="3 4">
    <name type="scientific">Didymosphaeria variabile</name>
    <dbReference type="NCBI Taxonomy" id="1932322"/>
    <lineage>
        <taxon>Eukaryota</taxon>
        <taxon>Fungi</taxon>
        <taxon>Dikarya</taxon>
        <taxon>Ascomycota</taxon>
        <taxon>Pezizomycotina</taxon>
        <taxon>Dothideomycetes</taxon>
        <taxon>Pleosporomycetidae</taxon>
        <taxon>Pleosporales</taxon>
        <taxon>Massarineae</taxon>
        <taxon>Didymosphaeriaceae</taxon>
        <taxon>Didymosphaeria</taxon>
    </lineage>
</organism>
<feature type="transmembrane region" description="Helical" evidence="2">
    <location>
        <begin position="553"/>
        <end position="573"/>
    </location>
</feature>
<dbReference type="GeneID" id="80908700"/>
<dbReference type="EMBL" id="JAPEUX010000004">
    <property type="protein sequence ID" value="KAJ4353441.1"/>
    <property type="molecule type" value="Genomic_DNA"/>
</dbReference>
<feature type="transmembrane region" description="Helical" evidence="2">
    <location>
        <begin position="448"/>
        <end position="472"/>
    </location>
</feature>